<proteinExistence type="predicted"/>
<gene>
    <name evidence="4" type="ORF">B0T25DRAFT_543080</name>
</gene>
<feature type="domain" description="Apple" evidence="3">
    <location>
        <begin position="115"/>
        <end position="159"/>
    </location>
</feature>
<organism evidence="4 5">
    <name type="scientific">Lasiosphaeria hispida</name>
    <dbReference type="NCBI Taxonomy" id="260671"/>
    <lineage>
        <taxon>Eukaryota</taxon>
        <taxon>Fungi</taxon>
        <taxon>Dikarya</taxon>
        <taxon>Ascomycota</taxon>
        <taxon>Pezizomycotina</taxon>
        <taxon>Sordariomycetes</taxon>
        <taxon>Sordariomycetidae</taxon>
        <taxon>Sordariales</taxon>
        <taxon>Lasiosphaeriaceae</taxon>
        <taxon>Lasiosphaeria</taxon>
    </lineage>
</organism>
<evidence type="ECO:0000313" key="4">
    <source>
        <dbReference type="EMBL" id="KAK3352901.1"/>
    </source>
</evidence>
<name>A0AAJ0HHP4_9PEZI</name>
<keyword evidence="2" id="KW-0732">Signal</keyword>
<dbReference type="AlphaFoldDB" id="A0AAJ0HHP4"/>
<dbReference type="Gene3D" id="3.50.4.10">
    <property type="entry name" value="Hepatocyte Growth Factor"/>
    <property type="match status" value="1"/>
</dbReference>
<feature type="compositionally biased region" description="Low complexity" evidence="1">
    <location>
        <begin position="216"/>
        <end position="265"/>
    </location>
</feature>
<feature type="chain" id="PRO_5042569295" description="Apple domain-containing protein" evidence="2">
    <location>
        <begin position="19"/>
        <end position="297"/>
    </location>
</feature>
<evidence type="ECO:0000313" key="5">
    <source>
        <dbReference type="Proteomes" id="UP001275084"/>
    </source>
</evidence>
<evidence type="ECO:0000259" key="3">
    <source>
        <dbReference type="Pfam" id="PF14295"/>
    </source>
</evidence>
<sequence length="297" mass="31574">MRLCISLAALWGLALAIALPPALSGLHHPRSTSSLDIVAPTVNEAVVVTPSVNDPTYRQVVPSTLATSLSIRSLPSDVVEEVEGVIKTDPQCPQNNTATVEMDDGTLFVLECENDRWGYDIGLKPLATGILSWRECGNRCVRTPGCRAFAWHTNIHTCWGKYTIPTWYYPQITEVWSGVLKRYYLGENETNWHDTLANPADGCTAASSAVYSPASTTLTSPSPSSSTSSSTPSSSSTSSLTSTVSSSSSSSSTSSASITSPPSSVKTHNNNDPGSVSSEPPSITESSLITVSVWEKI</sequence>
<comment type="caution">
    <text evidence="4">The sequence shown here is derived from an EMBL/GenBank/DDBJ whole genome shotgun (WGS) entry which is preliminary data.</text>
</comment>
<feature type="signal peptide" evidence="2">
    <location>
        <begin position="1"/>
        <end position="18"/>
    </location>
</feature>
<protein>
    <recommendedName>
        <fullName evidence="3">Apple domain-containing protein</fullName>
    </recommendedName>
</protein>
<dbReference type="InterPro" id="IPR003609">
    <property type="entry name" value="Pan_app"/>
</dbReference>
<evidence type="ECO:0000256" key="1">
    <source>
        <dbReference type="SAM" id="MobiDB-lite"/>
    </source>
</evidence>
<reference evidence="4" key="2">
    <citation type="submission" date="2023-06" db="EMBL/GenBank/DDBJ databases">
        <authorList>
            <consortium name="Lawrence Berkeley National Laboratory"/>
            <person name="Haridas S."/>
            <person name="Hensen N."/>
            <person name="Bonometti L."/>
            <person name="Westerberg I."/>
            <person name="Brannstrom I.O."/>
            <person name="Guillou S."/>
            <person name="Cros-Aarteil S."/>
            <person name="Calhoun S."/>
            <person name="Kuo A."/>
            <person name="Mondo S."/>
            <person name="Pangilinan J."/>
            <person name="Riley R."/>
            <person name="Labutti K."/>
            <person name="Andreopoulos B."/>
            <person name="Lipzen A."/>
            <person name="Chen C."/>
            <person name="Yanf M."/>
            <person name="Daum C."/>
            <person name="Ng V."/>
            <person name="Clum A."/>
            <person name="Steindorff A."/>
            <person name="Ohm R."/>
            <person name="Martin F."/>
            <person name="Silar P."/>
            <person name="Natvig D."/>
            <person name="Lalanne C."/>
            <person name="Gautier V."/>
            <person name="Ament-Velasquez S.L."/>
            <person name="Kruys A."/>
            <person name="Hutchinson M.I."/>
            <person name="Powell A.J."/>
            <person name="Barry K."/>
            <person name="Miller A.N."/>
            <person name="Grigoriev I.V."/>
            <person name="Debuchy R."/>
            <person name="Gladieux P."/>
            <person name="Thoren M.H."/>
            <person name="Johannesson H."/>
        </authorList>
    </citation>
    <scope>NUCLEOTIDE SEQUENCE</scope>
    <source>
        <strain evidence="4">CBS 955.72</strain>
    </source>
</reference>
<dbReference type="EMBL" id="JAUIQD010000004">
    <property type="protein sequence ID" value="KAK3352901.1"/>
    <property type="molecule type" value="Genomic_DNA"/>
</dbReference>
<dbReference type="Pfam" id="PF14295">
    <property type="entry name" value="PAN_4"/>
    <property type="match status" value="1"/>
</dbReference>
<feature type="compositionally biased region" description="Polar residues" evidence="1">
    <location>
        <begin position="266"/>
        <end position="287"/>
    </location>
</feature>
<keyword evidence="5" id="KW-1185">Reference proteome</keyword>
<evidence type="ECO:0000256" key="2">
    <source>
        <dbReference type="SAM" id="SignalP"/>
    </source>
</evidence>
<reference evidence="4" key="1">
    <citation type="journal article" date="2023" name="Mol. Phylogenet. Evol.">
        <title>Genome-scale phylogeny and comparative genomics of the fungal order Sordariales.</title>
        <authorList>
            <person name="Hensen N."/>
            <person name="Bonometti L."/>
            <person name="Westerberg I."/>
            <person name="Brannstrom I.O."/>
            <person name="Guillou S."/>
            <person name="Cros-Aarteil S."/>
            <person name="Calhoun S."/>
            <person name="Haridas S."/>
            <person name="Kuo A."/>
            <person name="Mondo S."/>
            <person name="Pangilinan J."/>
            <person name="Riley R."/>
            <person name="LaButti K."/>
            <person name="Andreopoulos B."/>
            <person name="Lipzen A."/>
            <person name="Chen C."/>
            <person name="Yan M."/>
            <person name="Daum C."/>
            <person name="Ng V."/>
            <person name="Clum A."/>
            <person name="Steindorff A."/>
            <person name="Ohm R.A."/>
            <person name="Martin F."/>
            <person name="Silar P."/>
            <person name="Natvig D.O."/>
            <person name="Lalanne C."/>
            <person name="Gautier V."/>
            <person name="Ament-Velasquez S.L."/>
            <person name="Kruys A."/>
            <person name="Hutchinson M.I."/>
            <person name="Powell A.J."/>
            <person name="Barry K."/>
            <person name="Miller A.N."/>
            <person name="Grigoriev I.V."/>
            <person name="Debuchy R."/>
            <person name="Gladieux P."/>
            <person name="Hiltunen Thoren M."/>
            <person name="Johannesson H."/>
        </authorList>
    </citation>
    <scope>NUCLEOTIDE SEQUENCE</scope>
    <source>
        <strain evidence="4">CBS 955.72</strain>
    </source>
</reference>
<feature type="region of interest" description="Disordered" evidence="1">
    <location>
        <begin position="216"/>
        <end position="287"/>
    </location>
</feature>
<accession>A0AAJ0HHP4</accession>
<dbReference type="Proteomes" id="UP001275084">
    <property type="component" value="Unassembled WGS sequence"/>
</dbReference>